<dbReference type="GO" id="GO:0005524">
    <property type="term" value="F:ATP binding"/>
    <property type="evidence" value="ECO:0007669"/>
    <property type="project" value="UniProtKB-KW"/>
</dbReference>
<keyword evidence="1" id="KW-0547">Nucleotide-binding</keyword>
<dbReference type="Gene3D" id="3.40.50.1460">
    <property type="match status" value="1"/>
</dbReference>
<evidence type="ECO:0000313" key="1">
    <source>
        <dbReference type="EMBL" id="MBB4674608.1"/>
    </source>
</evidence>
<gene>
    <name evidence="1" type="ORF">HNR67_000726</name>
</gene>
<comment type="caution">
    <text evidence="1">The sequence shown here is derived from an EMBL/GenBank/DDBJ whole genome shotgun (WGS) entry which is preliminary data.</text>
</comment>
<dbReference type="Gene3D" id="1.25.40.10">
    <property type="entry name" value="Tetratricopeptide repeat domain"/>
    <property type="match status" value="1"/>
</dbReference>
<reference evidence="1 2" key="1">
    <citation type="submission" date="2020-08" db="EMBL/GenBank/DDBJ databases">
        <title>Sequencing the genomes of 1000 actinobacteria strains.</title>
        <authorList>
            <person name="Klenk H.-P."/>
        </authorList>
    </citation>
    <scope>NUCLEOTIDE SEQUENCE [LARGE SCALE GENOMIC DNA]</scope>
    <source>
        <strain evidence="1 2">DSM 44230</strain>
    </source>
</reference>
<dbReference type="SUPFAM" id="SSF52540">
    <property type="entry name" value="P-loop containing nucleoside triphosphate hydrolases"/>
    <property type="match status" value="1"/>
</dbReference>
<proteinExistence type="predicted"/>
<evidence type="ECO:0000313" key="2">
    <source>
        <dbReference type="Proteomes" id="UP000533598"/>
    </source>
</evidence>
<dbReference type="RefSeq" id="WP_185000709.1">
    <property type="nucleotide sequence ID" value="NZ_BAAAUI010000003.1"/>
</dbReference>
<sequence>MGGRLVLVIGSQTDGGARLEVLPGAAHNLAEVLIHPDLGRCRPALPAGPTVIDPTYRELDAALHEAFRQAHEQRATLIIAFIGHGDLNDDDYYLMARDSTGPDSQDSLLVGQRVKELLRRYPRIDGLVLLIDACHAAFGLEAVARDCLTPIRRSLSRFEVLTAADDGKAYNACMSRSLTELARTGHRDFGEHLRAEDIRGRLLSSCGYQLSLHLSFNGTDEVAGSDRGLWLLANRGSHWQGSPLAGTAFVPVAEGLRTRLIRRPVESEVAKALDTAGRCVLLHGPRDSGKSTLLAGLLQPAHAGLLLSGGELLESIAGELRRQLELTLDGFAEAVTGYWDTVPDQAGARADAFELNVLGPLRRLAPRGEVRIVVDGIDGFSGGDRDRLWGLLTRLLDEPELGAVRVITATRDLPAGLPAAVVTVPPATDAEIDQVIRSHEVPVHRVPELVRMAGRSWTAARLFSEAVAAAAISADGARLPRELTEAFDELLRRAKIRTPGPIGEQGRDVLALLAAAGPGPVLPITVLAAALGQEIAAVRTVLARLDAIIVRAHPGEDHELVGLALPALADYLADGVVLGVDPVRRHARLADVLAGAPRRGTPAADYALAAEVRHRWLGGRHAEALACLDQREARIPAEQRERWSGLAQLVSERFGADHPLSLRAEGRVATWTAKSGDPAAALRAFGYLLDRVHTLLGPAHEEALNLRENIAFWTRASGDSAPAREMYDLLLADCLRLLGPEHPQTLMTRHDRVLALPDTDALTEFRAVLPVRERVLGPTHLDTLRTRTNILYRESEVPHPPPVASRWSALVADLTNTVGADHPDTLTVRCFAAMFLAKSGEVGAALELWQDMRPATEQVFGRWHPQLREVDKQLGHWRPIYEESIGG</sequence>
<dbReference type="Pfam" id="PF13374">
    <property type="entry name" value="TPR_10"/>
    <property type="match status" value="1"/>
</dbReference>
<keyword evidence="2" id="KW-1185">Reference proteome</keyword>
<dbReference type="PANTHER" id="PTHR46082">
    <property type="entry name" value="ATP/GTP-BINDING PROTEIN-RELATED"/>
    <property type="match status" value="1"/>
</dbReference>
<dbReference type="AlphaFoldDB" id="A0A7W7C4X5"/>
<protein>
    <submittedName>
        <fullName evidence="1">Energy-coupling factor transporter ATP-binding protein EcfA2</fullName>
    </submittedName>
</protein>
<dbReference type="InterPro" id="IPR027417">
    <property type="entry name" value="P-loop_NTPase"/>
</dbReference>
<dbReference type="InterPro" id="IPR011990">
    <property type="entry name" value="TPR-like_helical_dom_sf"/>
</dbReference>
<name>A0A7W7C4X5_9PSEU</name>
<dbReference type="Proteomes" id="UP000533598">
    <property type="component" value="Unassembled WGS sequence"/>
</dbReference>
<accession>A0A7W7C4X5</accession>
<dbReference type="PANTHER" id="PTHR46082:SF6">
    <property type="entry name" value="AAA+ ATPASE DOMAIN-CONTAINING PROTEIN-RELATED"/>
    <property type="match status" value="1"/>
</dbReference>
<keyword evidence="1" id="KW-0067">ATP-binding</keyword>
<dbReference type="InterPro" id="IPR053137">
    <property type="entry name" value="NLR-like"/>
</dbReference>
<dbReference type="EMBL" id="JACHMH010000001">
    <property type="protein sequence ID" value="MBB4674608.1"/>
    <property type="molecule type" value="Genomic_DNA"/>
</dbReference>
<organism evidence="1 2">
    <name type="scientific">Crossiella cryophila</name>
    <dbReference type="NCBI Taxonomy" id="43355"/>
    <lineage>
        <taxon>Bacteria</taxon>
        <taxon>Bacillati</taxon>
        <taxon>Actinomycetota</taxon>
        <taxon>Actinomycetes</taxon>
        <taxon>Pseudonocardiales</taxon>
        <taxon>Pseudonocardiaceae</taxon>
        <taxon>Crossiella</taxon>
    </lineage>
</organism>